<comment type="caution">
    <text evidence="1">The sequence shown here is derived from an EMBL/GenBank/DDBJ whole genome shotgun (WGS) entry which is preliminary data.</text>
</comment>
<gene>
    <name evidence="1" type="ORF">AVEN_123444_1</name>
</gene>
<evidence type="ECO:0000313" key="1">
    <source>
        <dbReference type="EMBL" id="GBN68411.1"/>
    </source>
</evidence>
<dbReference type="Proteomes" id="UP000499080">
    <property type="component" value="Unassembled WGS sequence"/>
</dbReference>
<dbReference type="Pfam" id="PF05380">
    <property type="entry name" value="Peptidase_A17"/>
    <property type="match status" value="1"/>
</dbReference>
<dbReference type="OrthoDB" id="6425443at2759"/>
<proteinExistence type="predicted"/>
<sequence length="223" mass="25630">MIPWDDPLPPHNEREWKRWCKELSHLDNVKIPRLVLDSTLDEYIIELHSFCDSSKKAYGAAIYLKSRTRNGILVKLVTSKSRVSPLNGVTRHRLELHGALIAARVTSKVRKIVNSRRSCAQYHWTDSKIVIFWIKCSKTRWKQFVANRVNEITSLTDPNTWYHCAGKENPADLLSRGMSADCLVTSNKGGGQVQNFCQIQNFPKISNQLILILTISQKMKERL</sequence>
<organism evidence="1 2">
    <name type="scientific">Araneus ventricosus</name>
    <name type="common">Orbweaver spider</name>
    <name type="synonym">Epeira ventricosa</name>
    <dbReference type="NCBI Taxonomy" id="182803"/>
    <lineage>
        <taxon>Eukaryota</taxon>
        <taxon>Metazoa</taxon>
        <taxon>Ecdysozoa</taxon>
        <taxon>Arthropoda</taxon>
        <taxon>Chelicerata</taxon>
        <taxon>Arachnida</taxon>
        <taxon>Araneae</taxon>
        <taxon>Araneomorphae</taxon>
        <taxon>Entelegynae</taxon>
        <taxon>Araneoidea</taxon>
        <taxon>Araneidae</taxon>
        <taxon>Araneus</taxon>
    </lineage>
</organism>
<reference evidence="1 2" key="1">
    <citation type="journal article" date="2019" name="Sci. Rep.">
        <title>Orb-weaving spider Araneus ventricosus genome elucidates the spidroin gene catalogue.</title>
        <authorList>
            <person name="Kono N."/>
            <person name="Nakamura H."/>
            <person name="Ohtoshi R."/>
            <person name="Moran D.A.P."/>
            <person name="Shinohara A."/>
            <person name="Yoshida Y."/>
            <person name="Fujiwara M."/>
            <person name="Mori M."/>
            <person name="Tomita M."/>
            <person name="Arakawa K."/>
        </authorList>
    </citation>
    <scope>NUCLEOTIDE SEQUENCE [LARGE SCALE GENOMIC DNA]</scope>
</reference>
<dbReference type="PANTHER" id="PTHR47331">
    <property type="entry name" value="PHD-TYPE DOMAIN-CONTAINING PROTEIN"/>
    <property type="match status" value="1"/>
</dbReference>
<protein>
    <submittedName>
        <fullName evidence="1">Uncharacterized protein</fullName>
    </submittedName>
</protein>
<keyword evidence="2" id="KW-1185">Reference proteome</keyword>
<dbReference type="PANTHER" id="PTHR47331:SF5">
    <property type="entry name" value="RIBONUCLEASE H"/>
    <property type="match status" value="1"/>
</dbReference>
<dbReference type="InterPro" id="IPR008042">
    <property type="entry name" value="Retrotrans_Pao"/>
</dbReference>
<name>A0A4Y2QYM6_ARAVE</name>
<dbReference type="AlphaFoldDB" id="A0A4Y2QYM6"/>
<evidence type="ECO:0000313" key="2">
    <source>
        <dbReference type="Proteomes" id="UP000499080"/>
    </source>
</evidence>
<dbReference type="EMBL" id="BGPR01015209">
    <property type="protein sequence ID" value="GBN68411.1"/>
    <property type="molecule type" value="Genomic_DNA"/>
</dbReference>
<accession>A0A4Y2QYM6</accession>